<evidence type="ECO:0000313" key="1">
    <source>
        <dbReference type="EMBL" id="CAG8857316.1"/>
    </source>
</evidence>
<evidence type="ECO:0000313" key="2">
    <source>
        <dbReference type="Proteomes" id="UP000789901"/>
    </source>
</evidence>
<reference evidence="1 2" key="1">
    <citation type="submission" date="2021-06" db="EMBL/GenBank/DDBJ databases">
        <authorList>
            <person name="Kallberg Y."/>
            <person name="Tangrot J."/>
            <person name="Rosling A."/>
        </authorList>
    </citation>
    <scope>NUCLEOTIDE SEQUENCE [LARGE SCALE GENOMIC DNA]</scope>
    <source>
        <strain evidence="1 2">120-4 pot B 10/14</strain>
    </source>
</reference>
<feature type="non-terminal residue" evidence="1">
    <location>
        <position position="142"/>
    </location>
</feature>
<dbReference type="Proteomes" id="UP000789901">
    <property type="component" value="Unassembled WGS sequence"/>
</dbReference>
<comment type="caution">
    <text evidence="1">The sequence shown here is derived from an EMBL/GenBank/DDBJ whole genome shotgun (WGS) entry which is preliminary data.</text>
</comment>
<protein>
    <submittedName>
        <fullName evidence="1">38427_t:CDS:1</fullName>
    </submittedName>
</protein>
<feature type="non-terminal residue" evidence="1">
    <location>
        <position position="1"/>
    </location>
</feature>
<organism evidence="1 2">
    <name type="scientific">Gigaspora margarita</name>
    <dbReference type="NCBI Taxonomy" id="4874"/>
    <lineage>
        <taxon>Eukaryota</taxon>
        <taxon>Fungi</taxon>
        <taxon>Fungi incertae sedis</taxon>
        <taxon>Mucoromycota</taxon>
        <taxon>Glomeromycotina</taxon>
        <taxon>Glomeromycetes</taxon>
        <taxon>Diversisporales</taxon>
        <taxon>Gigasporaceae</taxon>
        <taxon>Gigaspora</taxon>
    </lineage>
</organism>
<sequence length="142" mass="15860">VPKEEIIKTIQKKTKNNKLKSSDLSSSIATAVSIAYLYKAAPKHKNVWKDKCDKARGHISNQIGDADAEKELLELVDNYVVENCIKKVIKDKKRNAVAKVRESTTPEKCNDIVSNQKDDGSFEVSETICKEIDVPVTEVVTK</sequence>
<proteinExistence type="predicted"/>
<accession>A0ABN7XRB4</accession>
<gene>
    <name evidence="1" type="ORF">GMARGA_LOCUS46137</name>
</gene>
<name>A0ABN7XRB4_GIGMA</name>
<dbReference type="EMBL" id="CAJVQB010169319">
    <property type="protein sequence ID" value="CAG8857316.1"/>
    <property type="molecule type" value="Genomic_DNA"/>
</dbReference>
<keyword evidence="2" id="KW-1185">Reference proteome</keyword>